<comment type="subcellular location">
    <subcellularLocation>
        <location evidence="10 11">Cytoplasm</location>
    </subcellularLocation>
</comment>
<dbReference type="Gene3D" id="3.90.190.20">
    <property type="entry name" value="Mur ligase, C-terminal domain"/>
    <property type="match status" value="1"/>
</dbReference>
<feature type="domain" description="Mur ligase N-terminal catalytic" evidence="12">
    <location>
        <begin position="23"/>
        <end position="72"/>
    </location>
</feature>
<dbReference type="InterPro" id="IPR000713">
    <property type="entry name" value="Mur_ligase_N"/>
</dbReference>
<dbReference type="Proteomes" id="UP000838102">
    <property type="component" value="Unassembled WGS sequence"/>
</dbReference>
<keyword evidence="5 10" id="KW-0067">ATP-binding</keyword>
<comment type="caution">
    <text evidence="15">The sequence shown here is derived from an EMBL/GenBank/DDBJ whole genome shotgun (WGS) entry which is preliminary data.</text>
</comment>
<accession>A0ABN8HD74</accession>
<evidence type="ECO:0000259" key="13">
    <source>
        <dbReference type="Pfam" id="PF02875"/>
    </source>
</evidence>
<dbReference type="Gene3D" id="3.40.1190.10">
    <property type="entry name" value="Mur-like, catalytic domain"/>
    <property type="match status" value="1"/>
</dbReference>
<dbReference type="InterPro" id="IPR051046">
    <property type="entry name" value="MurCDEF_CellWall_CoF430Synth"/>
</dbReference>
<dbReference type="InterPro" id="IPR013221">
    <property type="entry name" value="Mur_ligase_cen"/>
</dbReference>
<evidence type="ECO:0000256" key="7">
    <source>
        <dbReference type="ARBA" id="ARBA00022984"/>
    </source>
</evidence>
<name>A0ABN8HD74_9LACO</name>
<keyword evidence="1 10" id="KW-0963">Cytoplasm</keyword>
<organism evidence="15 16">
    <name type="scientific">Convivina praedatoris</name>
    <dbReference type="NCBI Taxonomy" id="2880963"/>
    <lineage>
        <taxon>Bacteria</taxon>
        <taxon>Bacillati</taxon>
        <taxon>Bacillota</taxon>
        <taxon>Bacilli</taxon>
        <taxon>Lactobacillales</taxon>
        <taxon>Lactobacillaceae</taxon>
        <taxon>Convivina</taxon>
    </lineage>
</organism>
<evidence type="ECO:0000313" key="16">
    <source>
        <dbReference type="Proteomes" id="UP000838102"/>
    </source>
</evidence>
<dbReference type="InterPro" id="IPR035911">
    <property type="entry name" value="MurE/MurF_N"/>
</dbReference>
<keyword evidence="16" id="KW-1185">Reference proteome</keyword>
<feature type="domain" description="Mur ligase central" evidence="14">
    <location>
        <begin position="105"/>
        <end position="277"/>
    </location>
</feature>
<feature type="domain" description="Mur ligase C-terminal" evidence="13">
    <location>
        <begin position="302"/>
        <end position="428"/>
    </location>
</feature>
<keyword evidence="6 10" id="KW-0133">Cell shape</keyword>
<feature type="binding site" evidence="10">
    <location>
        <begin position="107"/>
        <end position="113"/>
    </location>
    <ligand>
        <name>ATP</name>
        <dbReference type="ChEBI" id="CHEBI:30616"/>
    </ligand>
</feature>
<reference evidence="15" key="1">
    <citation type="submission" date="2022-03" db="EMBL/GenBank/DDBJ databases">
        <authorList>
            <person name="Hettiarachchi G."/>
        </authorList>
    </citation>
    <scope>NUCLEOTIDE SEQUENCE</scope>
    <source>
        <strain evidence="15">LMG 32447</strain>
    </source>
</reference>
<evidence type="ECO:0000256" key="11">
    <source>
        <dbReference type="RuleBase" id="RU004136"/>
    </source>
</evidence>
<dbReference type="EMBL" id="CAKOEU010000002">
    <property type="protein sequence ID" value="CAH1852569.1"/>
    <property type="molecule type" value="Genomic_DNA"/>
</dbReference>
<comment type="catalytic activity">
    <reaction evidence="11">
        <text>D-alanyl-D-alanine + UDP-N-acetyl-alpha-D-muramoyl-L-alanyl-gamma-D-glutamyl-meso-2,6-diaminopimelate + ATP = UDP-N-acetyl-alpha-D-muramoyl-L-alanyl-gamma-D-glutamyl-meso-2,6-diaminopimeloyl-D-alanyl-D-alanine + ADP + phosphate + H(+)</text>
        <dbReference type="Rhea" id="RHEA:28374"/>
        <dbReference type="ChEBI" id="CHEBI:15378"/>
        <dbReference type="ChEBI" id="CHEBI:30616"/>
        <dbReference type="ChEBI" id="CHEBI:43474"/>
        <dbReference type="ChEBI" id="CHEBI:57822"/>
        <dbReference type="ChEBI" id="CHEBI:61386"/>
        <dbReference type="ChEBI" id="CHEBI:83905"/>
        <dbReference type="ChEBI" id="CHEBI:456216"/>
        <dbReference type="EC" id="6.3.2.10"/>
    </reaction>
</comment>
<evidence type="ECO:0000313" key="15">
    <source>
        <dbReference type="EMBL" id="CAH1852569.1"/>
    </source>
</evidence>
<evidence type="ECO:0000256" key="10">
    <source>
        <dbReference type="HAMAP-Rule" id="MF_02019"/>
    </source>
</evidence>
<dbReference type="GO" id="GO:0047480">
    <property type="term" value="F:UDP-N-acetylmuramoyl-tripeptide-D-alanyl-D-alanine ligase activity"/>
    <property type="evidence" value="ECO:0007669"/>
    <property type="project" value="UniProtKB-EC"/>
</dbReference>
<keyword evidence="4 10" id="KW-0547">Nucleotide-binding</keyword>
<evidence type="ECO:0000256" key="4">
    <source>
        <dbReference type="ARBA" id="ARBA00022741"/>
    </source>
</evidence>
<dbReference type="EC" id="6.3.2.10" evidence="10 11"/>
<dbReference type="Pfam" id="PF08245">
    <property type="entry name" value="Mur_ligase_M"/>
    <property type="match status" value="1"/>
</dbReference>
<evidence type="ECO:0000256" key="9">
    <source>
        <dbReference type="ARBA" id="ARBA00023316"/>
    </source>
</evidence>
<dbReference type="RefSeq" id="WP_248706029.1">
    <property type="nucleotide sequence ID" value="NZ_CAKOET010000002.1"/>
</dbReference>
<dbReference type="SUPFAM" id="SSF63418">
    <property type="entry name" value="MurE/MurF N-terminal domain"/>
    <property type="match status" value="1"/>
</dbReference>
<gene>
    <name evidence="10 15" type="primary">murF</name>
    <name evidence="15" type="ORF">LMG032447_00612</name>
</gene>
<comment type="similarity">
    <text evidence="10">Belongs to the MurCDEF family. MurF subfamily.</text>
</comment>
<dbReference type="NCBIfam" id="TIGR01143">
    <property type="entry name" value="murF"/>
    <property type="match status" value="1"/>
</dbReference>
<sequence length="445" mass="47810">MKLTLSEITKFVGGYCQGENLTVTGVTFDSRQVKPGDLFVALVAENDGHRYINQALAAGAVAVLADQQHPLAEHIPAVIVADTLAGLQQLGRGWLQHVQPKVVAITGSNGKTTTKDMTAAILASQYKTFKTPENFNNEIGVPMTLLAMPVDTEVLVIELGMDRPGQLTQLSDLVEPDIAVITMIGEAHIEFFKTRDKIAQAKLEIIHGLKPNGPLLIPDDEPLLTQAKVAVPVLTFGSGVSNIVSRQQTTDFVYQGESFAIPLLGLYNVVNALAAIKIGQLFRISITKIKNALANLQVTSNRLEYLTNPTGVMVLSDVYNANPTATKLALEALGNLPANHHYAVLGDMLELGEQAGDFHAQLAPAILAADLTDIYLVGDLMTEYLAPVLVQQLGAKKVHCYLTDNIEPLLVDLQQQLGAQDAVLLKGSHGIHLERVVAALMNASS</sequence>
<dbReference type="InterPro" id="IPR005863">
    <property type="entry name" value="UDP-N-AcMur_synth"/>
</dbReference>
<comment type="pathway">
    <text evidence="10 11">Cell wall biogenesis; peptidoglycan biosynthesis.</text>
</comment>
<keyword evidence="2 10" id="KW-0436">Ligase</keyword>
<dbReference type="SUPFAM" id="SSF53244">
    <property type="entry name" value="MurD-like peptide ligases, peptide-binding domain"/>
    <property type="match status" value="1"/>
</dbReference>
<evidence type="ECO:0000256" key="6">
    <source>
        <dbReference type="ARBA" id="ARBA00022960"/>
    </source>
</evidence>
<evidence type="ECO:0000256" key="8">
    <source>
        <dbReference type="ARBA" id="ARBA00023306"/>
    </source>
</evidence>
<dbReference type="Pfam" id="PF01225">
    <property type="entry name" value="Mur_ligase"/>
    <property type="match status" value="1"/>
</dbReference>
<dbReference type="InterPro" id="IPR036565">
    <property type="entry name" value="Mur-like_cat_sf"/>
</dbReference>
<dbReference type="PANTHER" id="PTHR43024">
    <property type="entry name" value="UDP-N-ACETYLMURAMOYL-TRIPEPTIDE--D-ALANYL-D-ALANINE LIGASE"/>
    <property type="match status" value="1"/>
</dbReference>
<evidence type="ECO:0000256" key="5">
    <source>
        <dbReference type="ARBA" id="ARBA00022840"/>
    </source>
</evidence>
<evidence type="ECO:0000259" key="12">
    <source>
        <dbReference type="Pfam" id="PF01225"/>
    </source>
</evidence>
<proteinExistence type="inferred from homology"/>
<keyword evidence="3 10" id="KW-0132">Cell division</keyword>
<dbReference type="Gene3D" id="3.40.1390.10">
    <property type="entry name" value="MurE/MurF, N-terminal domain"/>
    <property type="match status" value="1"/>
</dbReference>
<keyword evidence="9 10" id="KW-0961">Cell wall biogenesis/degradation</keyword>
<dbReference type="SUPFAM" id="SSF53623">
    <property type="entry name" value="MurD-like peptide ligases, catalytic domain"/>
    <property type="match status" value="1"/>
</dbReference>
<dbReference type="HAMAP" id="MF_02019">
    <property type="entry name" value="MurF"/>
    <property type="match status" value="1"/>
</dbReference>
<dbReference type="PANTHER" id="PTHR43024:SF1">
    <property type="entry name" value="UDP-N-ACETYLMURAMOYL-TRIPEPTIDE--D-ALANYL-D-ALANINE LIGASE"/>
    <property type="match status" value="1"/>
</dbReference>
<evidence type="ECO:0000256" key="3">
    <source>
        <dbReference type="ARBA" id="ARBA00022618"/>
    </source>
</evidence>
<comment type="catalytic activity">
    <reaction evidence="10">
        <text>UDP-N-acetyl-alpha-D-muramoyl-L-alanyl-gamma-D-glutamyl-L-lysine + D-alanyl-D-alanine + ATP = UDP-N-acetyl-alpha-D-muramoyl-L-alanyl-gamma-D-glutamyl-L-lysyl-D-alanyl-D-alanine + ADP + phosphate + H(+)</text>
        <dbReference type="Rhea" id="RHEA:16085"/>
        <dbReference type="ChEBI" id="CHEBI:15378"/>
        <dbReference type="ChEBI" id="CHEBI:30616"/>
        <dbReference type="ChEBI" id="CHEBI:43474"/>
        <dbReference type="ChEBI" id="CHEBI:57822"/>
        <dbReference type="ChEBI" id="CHEBI:70758"/>
        <dbReference type="ChEBI" id="CHEBI:83903"/>
        <dbReference type="ChEBI" id="CHEBI:456216"/>
        <dbReference type="EC" id="6.3.2.10"/>
    </reaction>
</comment>
<evidence type="ECO:0000256" key="1">
    <source>
        <dbReference type="ARBA" id="ARBA00022490"/>
    </source>
</evidence>
<dbReference type="InterPro" id="IPR004101">
    <property type="entry name" value="Mur_ligase_C"/>
</dbReference>
<keyword evidence="7 10" id="KW-0573">Peptidoglycan synthesis</keyword>
<protein>
    <recommendedName>
        <fullName evidence="10 11">UDP-N-acetylmuramoyl-tripeptide--D-alanyl-D-alanine ligase</fullName>
        <ecNumber evidence="10 11">6.3.2.10</ecNumber>
    </recommendedName>
    <alternativeName>
        <fullName evidence="10">D-alanyl-D-alanine-adding enzyme</fullName>
    </alternativeName>
</protein>
<dbReference type="InterPro" id="IPR036615">
    <property type="entry name" value="Mur_ligase_C_dom_sf"/>
</dbReference>
<comment type="function">
    <text evidence="10 11">Involved in cell wall formation. Catalyzes the final step in the synthesis of UDP-N-acetylmuramoyl-pentapeptide, the precursor of murein.</text>
</comment>
<evidence type="ECO:0000256" key="2">
    <source>
        <dbReference type="ARBA" id="ARBA00022598"/>
    </source>
</evidence>
<dbReference type="Pfam" id="PF02875">
    <property type="entry name" value="Mur_ligase_C"/>
    <property type="match status" value="1"/>
</dbReference>
<evidence type="ECO:0000259" key="14">
    <source>
        <dbReference type="Pfam" id="PF08245"/>
    </source>
</evidence>
<keyword evidence="8 10" id="KW-0131">Cell cycle</keyword>